<organism evidence="1">
    <name type="scientific">Cupriavidus taiwanensis</name>
    <dbReference type="NCBI Taxonomy" id="164546"/>
    <lineage>
        <taxon>Bacteria</taxon>
        <taxon>Pseudomonadati</taxon>
        <taxon>Pseudomonadota</taxon>
        <taxon>Betaproteobacteria</taxon>
        <taxon>Burkholderiales</taxon>
        <taxon>Burkholderiaceae</taxon>
        <taxon>Cupriavidus</taxon>
    </lineage>
</organism>
<name>A0A375C0P7_9BURK</name>
<dbReference type="EMBL" id="OFSN01000003">
    <property type="protein sequence ID" value="SOY60244.1"/>
    <property type="molecule type" value="Genomic_DNA"/>
</dbReference>
<evidence type="ECO:0000313" key="1">
    <source>
        <dbReference type="EMBL" id="SOY60244.1"/>
    </source>
</evidence>
<comment type="caution">
    <text evidence="1">The sequence shown here is derived from an EMBL/GenBank/DDBJ whole genome shotgun (WGS) entry which is preliminary data.</text>
</comment>
<gene>
    <name evidence="1" type="ORF">CBM2586_A110084</name>
</gene>
<protein>
    <submittedName>
        <fullName evidence="1">Uncharacterized protein</fullName>
    </submittedName>
</protein>
<dbReference type="AlphaFoldDB" id="A0A375C0P7"/>
<proteinExistence type="predicted"/>
<reference evidence="1" key="1">
    <citation type="submission" date="2018-01" db="EMBL/GenBank/DDBJ databases">
        <authorList>
            <person name="Clerissi C."/>
        </authorList>
    </citation>
    <scope>NUCLEOTIDE SEQUENCE</scope>
    <source>
        <strain evidence="1">Cupriavidus taiwanensis LMG 19430</strain>
    </source>
</reference>
<dbReference type="Proteomes" id="UP000257016">
    <property type="component" value="Unassembled WGS sequence"/>
</dbReference>
<sequence>MAAAQLGYCLIVPVANAWIMNVAAEYRAFAAGMLGGLQTLDRRGCRVPGGSCLQRFSTAGRRCLY</sequence>
<accession>A0A375C0P7</accession>